<dbReference type="EMBL" id="BLLF01001610">
    <property type="protein sequence ID" value="GFH20297.1"/>
    <property type="molecule type" value="Genomic_DNA"/>
</dbReference>
<dbReference type="SUPFAM" id="SSF47391">
    <property type="entry name" value="Dimerization-anchoring domain of cAMP-dependent PK regulatory subunit"/>
    <property type="match status" value="1"/>
</dbReference>
<dbReference type="Gene3D" id="1.20.890.10">
    <property type="entry name" value="cAMP-dependent protein kinase regulatory subunit, dimerization-anchoring domain"/>
    <property type="match status" value="1"/>
</dbReference>
<gene>
    <name evidence="1" type="ORF">HaLaN_17392</name>
</gene>
<comment type="caution">
    <text evidence="1">The sequence shown here is derived from an EMBL/GenBank/DDBJ whole genome shotgun (WGS) entry which is preliminary data.</text>
</comment>
<evidence type="ECO:0000313" key="1">
    <source>
        <dbReference type="EMBL" id="GFH20297.1"/>
    </source>
</evidence>
<sequence length="131" mass="14352">MDIEPIYCAEQIVVSPDLADVLKAYTKEVIRRQPQNLIEFSANQCARSTRPIQGAATGVPQASWGHSKGLFFVFGSTLASDRFQLLISYLAPDMDPDITSQWLMDLSSQLAAMATVTYESAAALPIVQTKL</sequence>
<keyword evidence="2" id="KW-1185">Reference proteome</keyword>
<proteinExistence type="predicted"/>
<feature type="non-terminal residue" evidence="1">
    <location>
        <position position="1"/>
    </location>
</feature>
<reference evidence="1 2" key="1">
    <citation type="submission" date="2020-02" db="EMBL/GenBank/DDBJ databases">
        <title>Draft genome sequence of Haematococcus lacustris strain NIES-144.</title>
        <authorList>
            <person name="Morimoto D."/>
            <person name="Nakagawa S."/>
            <person name="Yoshida T."/>
            <person name="Sawayama S."/>
        </authorList>
    </citation>
    <scope>NUCLEOTIDE SEQUENCE [LARGE SCALE GENOMIC DNA]</scope>
    <source>
        <strain evidence="1 2">NIES-144</strain>
    </source>
</reference>
<dbReference type="AlphaFoldDB" id="A0A699ZC69"/>
<protein>
    <submittedName>
        <fullName evidence="1">RIIa domain-containing protein</fullName>
    </submittedName>
</protein>
<organism evidence="1 2">
    <name type="scientific">Haematococcus lacustris</name>
    <name type="common">Green alga</name>
    <name type="synonym">Haematococcus pluvialis</name>
    <dbReference type="NCBI Taxonomy" id="44745"/>
    <lineage>
        <taxon>Eukaryota</taxon>
        <taxon>Viridiplantae</taxon>
        <taxon>Chlorophyta</taxon>
        <taxon>core chlorophytes</taxon>
        <taxon>Chlorophyceae</taxon>
        <taxon>CS clade</taxon>
        <taxon>Chlamydomonadales</taxon>
        <taxon>Haematococcaceae</taxon>
        <taxon>Haematococcus</taxon>
    </lineage>
</organism>
<evidence type="ECO:0000313" key="2">
    <source>
        <dbReference type="Proteomes" id="UP000485058"/>
    </source>
</evidence>
<dbReference type="CDD" id="cd22985">
    <property type="entry name" value="DD_CrRSP11-like"/>
    <property type="match status" value="1"/>
</dbReference>
<name>A0A699ZC69_HAELA</name>
<accession>A0A699ZC69</accession>
<dbReference type="Proteomes" id="UP000485058">
    <property type="component" value="Unassembled WGS sequence"/>
</dbReference>
<feature type="non-terminal residue" evidence="1">
    <location>
        <position position="131"/>
    </location>
</feature>